<evidence type="ECO:0000313" key="2">
    <source>
        <dbReference type="Proteomes" id="UP000162941"/>
    </source>
</evidence>
<reference evidence="1 2" key="1">
    <citation type="journal article" date="2015" name="J. Virol.">
        <title>High-throughput analysis of human cytomegalovirus genome diversity highlights the widespread occurrence of gene-disrupting mutations and pervasive recombination.</title>
        <authorList>
            <person name="Sijmons S."/>
            <person name="Thys K."/>
            <person name="Mbong Ngwese M."/>
            <person name="Van Damme E."/>
            <person name="Dvorak J."/>
            <person name="Van Loock M."/>
            <person name="Li G."/>
            <person name="Tachezy R."/>
            <person name="Busson L."/>
            <person name="Aerssens J."/>
            <person name="Van Ranst M."/>
            <person name="Maes P."/>
        </authorList>
    </citation>
    <scope>NUCLEOTIDE SEQUENCE [LARGE SCALE GENOMIC DNA]</scope>
    <source>
        <strain evidence="1">BE/13/2010</strain>
    </source>
</reference>
<protein>
    <submittedName>
        <fullName evidence="1">DNA packaging terminase subunit 1</fullName>
    </submittedName>
</protein>
<name>A0A0G2T9T6_HCMV</name>
<dbReference type="Pfam" id="PF02499">
    <property type="entry name" value="DNA_pack_C"/>
    <property type="match status" value="1"/>
</dbReference>
<dbReference type="HAMAP" id="MF_04013">
    <property type="entry name" value="HSV_TRM3"/>
    <property type="match status" value="1"/>
</dbReference>
<dbReference type="InterPro" id="IPR027417">
    <property type="entry name" value="P-loop_NTPase"/>
</dbReference>
<organism evidence="1 2">
    <name type="scientific">Human cytomegalovirus</name>
    <name type="common">HHV-5</name>
    <name type="synonym">Human herpesvirus 5</name>
    <dbReference type="NCBI Taxonomy" id="10359"/>
    <lineage>
        <taxon>Viruses</taxon>
        <taxon>Duplodnaviria</taxon>
        <taxon>Heunggongvirae</taxon>
        <taxon>Peploviricota</taxon>
        <taxon>Herviviricetes</taxon>
        <taxon>Herpesvirales</taxon>
        <taxon>Orthoherpesviridae</taxon>
        <taxon>Betaherpesvirinae</taxon>
        <taxon>Cytomegalovirus</taxon>
        <taxon>Cytomegalovirus humanbeta5</taxon>
    </lineage>
</organism>
<dbReference type="SUPFAM" id="SSF52540">
    <property type="entry name" value="P-loop containing nucleoside triphosphate hydrolases"/>
    <property type="match status" value="1"/>
</dbReference>
<dbReference type="Gene3D" id="3.30.420.320">
    <property type="match status" value="1"/>
</dbReference>
<sequence length="674" mass="77004">MLRGDSAAKIQERYAELQKRKSHPTSCISTAFTNVAALCRKRYQMMHPELGLAHSCNEAFLPLMAFCGRHRDYNSPEESQRELLFHERLKSALDELTFRPCSEEQRASYQKLDALTELYRDPQFQQINNFMTDFKKWLDGGFSTAVEGDAKAIRLEPFQKNLLIHVIFFIAVTKIPVLANRVLQYLIHAFQIDFLSQTSIDIFKQKATVFLVPRRHGKTWFIIPIISFLLKHMIGISIGYVAHQKHVSQFVLKEVEFRCRHTFARDYVVENKDNVISIDHRGAKSTALFASCYNTNSIRGQNFHLLLVDEAHFIKKEAFNTILGFLAQNTTKIIFISSTNTTSDATCFLTRLNNAPFDMLNVVSYVCEEHLHSFTEKGDATACPCYRLHKPTFISLNSQVRKTANMFMPGAFMDEIIGGTNKISQNTVLITDQSREEFDILRYSTLNTNAYDYFGKTLYVYLDPAFTTNRKASGTGVAAVGAYRHQFLIYGLEHFFLRDLSESSEVAIAECAAHMIISVLSLHPYLDELRIAVEGNTNQAAAVRIACLIRQSVQSSTLIRVLFYHTPDQNHIEQPFYLMGRDKALAVEQFISRFNSGYIKASQELVSYTIKLSHDPIEYLLEQIQNLHRVTLAEGTAARYSAKRQNRISDDLIIAVIMATYLCDDIHAIRFRVS</sequence>
<dbReference type="InterPro" id="IPR038435">
    <property type="entry name" value="DNA_pack_C_sf"/>
</dbReference>
<dbReference type="InterPro" id="IPR003498">
    <property type="entry name" value="DNA_pack_C"/>
</dbReference>
<dbReference type="EMBL" id="KP745645">
    <property type="protein sequence ID" value="AKI09648.1"/>
    <property type="molecule type" value="Genomic_DNA"/>
</dbReference>
<gene>
    <name evidence="1" type="primary">UL89</name>
</gene>
<dbReference type="GO" id="GO:0051276">
    <property type="term" value="P:chromosome organization"/>
    <property type="evidence" value="ECO:0007669"/>
    <property type="project" value="InterPro"/>
</dbReference>
<dbReference type="Gene3D" id="3.40.50.300">
    <property type="entry name" value="P-loop containing nucleotide triphosphate hydrolases"/>
    <property type="match status" value="1"/>
</dbReference>
<proteinExistence type="inferred from homology"/>
<dbReference type="Proteomes" id="UP000162941">
    <property type="component" value="Genome"/>
</dbReference>
<dbReference type="InterPro" id="IPR003499">
    <property type="entry name" value="DNA_pack_N"/>
</dbReference>
<evidence type="ECO:0000313" key="1">
    <source>
        <dbReference type="EMBL" id="AKI09648.1"/>
    </source>
</evidence>
<dbReference type="InterPro" id="IPR033663">
    <property type="entry name" value="HSV_TRM3"/>
</dbReference>
<dbReference type="Pfam" id="PF02500">
    <property type="entry name" value="DNA_pack_N"/>
    <property type="match status" value="1"/>
</dbReference>
<organismHost>
    <name type="scientific">Homo sapiens</name>
    <name type="common">Human</name>
    <dbReference type="NCBI Taxonomy" id="9606"/>
</organismHost>
<accession>A0A0G2T9T6</accession>